<comment type="caution">
    <text evidence="1">The sequence shown here is derived from an EMBL/GenBank/DDBJ whole genome shotgun (WGS) entry which is preliminary data.</text>
</comment>
<organism evidence="1 2">
    <name type="scientific">Striga hermonthica</name>
    <name type="common">Purple witchweed</name>
    <name type="synonym">Buchnera hermonthica</name>
    <dbReference type="NCBI Taxonomy" id="68872"/>
    <lineage>
        <taxon>Eukaryota</taxon>
        <taxon>Viridiplantae</taxon>
        <taxon>Streptophyta</taxon>
        <taxon>Embryophyta</taxon>
        <taxon>Tracheophyta</taxon>
        <taxon>Spermatophyta</taxon>
        <taxon>Magnoliopsida</taxon>
        <taxon>eudicotyledons</taxon>
        <taxon>Gunneridae</taxon>
        <taxon>Pentapetalae</taxon>
        <taxon>asterids</taxon>
        <taxon>lamiids</taxon>
        <taxon>Lamiales</taxon>
        <taxon>Orobanchaceae</taxon>
        <taxon>Buchnereae</taxon>
        <taxon>Striga</taxon>
    </lineage>
</organism>
<accession>A0A9N7RBS7</accession>
<dbReference type="Proteomes" id="UP001153555">
    <property type="component" value="Unassembled WGS sequence"/>
</dbReference>
<keyword evidence="2" id="KW-1185">Reference proteome</keyword>
<dbReference type="OrthoDB" id="1685715at2759"/>
<sequence>MRGTYGAFLNSTYGASSKAVGGGTVGAVTAGAPHPTIASSCIMISDEKRKHLVICKNQPPVSTLSMSCLLSTKLLKPFCSCESPFQGVRTSLNSRRLLNHTRGAGIKHILNKHANGSMSSLNRSYHHCSVHIPTGKSIEPMFHHSGLWFSGSVQISGFWVGPDVEDGWGFVEASVHFE</sequence>
<proteinExistence type="predicted"/>
<evidence type="ECO:0000313" key="2">
    <source>
        <dbReference type="Proteomes" id="UP001153555"/>
    </source>
</evidence>
<dbReference type="EMBL" id="CACSLK010024540">
    <property type="protein sequence ID" value="CAA0823225.1"/>
    <property type="molecule type" value="Genomic_DNA"/>
</dbReference>
<gene>
    <name evidence="1" type="ORF">SHERM_20392</name>
</gene>
<dbReference type="AlphaFoldDB" id="A0A9N7RBS7"/>
<evidence type="ECO:0000313" key="1">
    <source>
        <dbReference type="EMBL" id="CAA0823225.1"/>
    </source>
</evidence>
<name>A0A9N7RBS7_STRHE</name>
<reference evidence="1" key="1">
    <citation type="submission" date="2019-12" db="EMBL/GenBank/DDBJ databases">
        <authorList>
            <person name="Scholes J."/>
        </authorList>
    </citation>
    <scope>NUCLEOTIDE SEQUENCE</scope>
</reference>
<protein>
    <submittedName>
        <fullName evidence="1">Uncharacterized protein</fullName>
    </submittedName>
</protein>